<dbReference type="Gene3D" id="1.10.10.10">
    <property type="entry name" value="Winged helix-like DNA-binding domain superfamily/Winged helix DNA-binding domain"/>
    <property type="match status" value="1"/>
</dbReference>
<dbReference type="STRING" id="1449351.RISW2_10105"/>
<dbReference type="InterPro" id="IPR043129">
    <property type="entry name" value="ATPase_NBD"/>
</dbReference>
<dbReference type="PANTHER" id="PTHR18964">
    <property type="entry name" value="ROK (REPRESSOR, ORF, KINASE) FAMILY"/>
    <property type="match status" value="1"/>
</dbReference>
<dbReference type="Gene3D" id="3.30.420.40">
    <property type="match status" value="2"/>
</dbReference>
<comment type="caution">
    <text evidence="3">The sequence shown here is derived from an EMBL/GenBank/DDBJ whole genome shotgun (WGS) entry which is preliminary data.</text>
</comment>
<reference evidence="3 4" key="1">
    <citation type="submission" date="2014-01" db="EMBL/GenBank/DDBJ databases">
        <title>Roseivivax isoporae LMG 25204 Genome Sequencing.</title>
        <authorList>
            <person name="Lai Q."/>
            <person name="Li G."/>
            <person name="Shao Z."/>
        </authorList>
    </citation>
    <scope>NUCLEOTIDE SEQUENCE [LARGE SCALE GENOMIC DNA]</scope>
    <source>
        <strain evidence="3 4">LMG 25204</strain>
    </source>
</reference>
<organism evidence="3 4">
    <name type="scientific">Roseivivax isoporae LMG 25204</name>
    <dbReference type="NCBI Taxonomy" id="1449351"/>
    <lineage>
        <taxon>Bacteria</taxon>
        <taxon>Pseudomonadati</taxon>
        <taxon>Pseudomonadota</taxon>
        <taxon>Alphaproteobacteria</taxon>
        <taxon>Rhodobacterales</taxon>
        <taxon>Roseobacteraceae</taxon>
        <taxon>Roseivivax</taxon>
    </lineage>
</organism>
<dbReference type="SUPFAM" id="SSF46785">
    <property type="entry name" value="Winged helix' DNA-binding domain"/>
    <property type="match status" value="1"/>
</dbReference>
<dbReference type="RefSeq" id="WP_051492069.1">
    <property type="nucleotide sequence ID" value="NZ_JAME01000024.1"/>
</dbReference>
<evidence type="ECO:0000313" key="4">
    <source>
        <dbReference type="Proteomes" id="UP000023430"/>
    </source>
</evidence>
<keyword evidence="4" id="KW-1185">Reference proteome</keyword>
<dbReference type="eggNOG" id="COG2345">
    <property type="taxonomic scope" value="Bacteria"/>
</dbReference>
<evidence type="ECO:0000256" key="2">
    <source>
        <dbReference type="SAM" id="MobiDB-lite"/>
    </source>
</evidence>
<dbReference type="eggNOG" id="COG1940">
    <property type="taxonomic scope" value="Bacteria"/>
</dbReference>
<evidence type="ECO:0000313" key="3">
    <source>
        <dbReference type="EMBL" id="ETX27959.1"/>
    </source>
</evidence>
<dbReference type="CDD" id="cd23763">
    <property type="entry name" value="ASKHA_ATPase_ROK"/>
    <property type="match status" value="1"/>
</dbReference>
<dbReference type="Proteomes" id="UP000023430">
    <property type="component" value="Unassembled WGS sequence"/>
</dbReference>
<dbReference type="Pfam" id="PF00480">
    <property type="entry name" value="ROK"/>
    <property type="match status" value="1"/>
</dbReference>
<protein>
    <submittedName>
        <fullName evidence="3">ROK family transcriptional regulator</fullName>
    </submittedName>
</protein>
<dbReference type="InterPro" id="IPR036390">
    <property type="entry name" value="WH_DNA-bd_sf"/>
</dbReference>
<comment type="similarity">
    <text evidence="1">Belongs to the ROK (NagC/XylR) family.</text>
</comment>
<dbReference type="PANTHER" id="PTHR18964:SF149">
    <property type="entry name" value="BIFUNCTIONAL UDP-N-ACETYLGLUCOSAMINE 2-EPIMERASE_N-ACETYLMANNOSAMINE KINASE"/>
    <property type="match status" value="1"/>
</dbReference>
<dbReference type="EMBL" id="JAME01000024">
    <property type="protein sequence ID" value="ETX27959.1"/>
    <property type="molecule type" value="Genomic_DNA"/>
</dbReference>
<dbReference type="AlphaFoldDB" id="X7F7B3"/>
<dbReference type="Pfam" id="PF13412">
    <property type="entry name" value="HTH_24"/>
    <property type="match status" value="1"/>
</dbReference>
<name>X7F7B3_9RHOB</name>
<sequence length="407" mass="43217">MAPAEHSDITPEIGALAGTRGSNQSGMRAHNERLVLSLVRRHGGLAKADIARATGLSAQTVSVIMRALEADGLLVKGAPVRGRVGQPSVPMRLAADGAFFFGLKVGRRSADLILTDFLGEVVARTRTTYRYPDVDATLRFATRGMAELAGALPAGKARRIAGLGIAMPFLIWDWARIIGVEPGRLDDWRHRDLRQELADNVDMPVFLQNDATAACGAELVFGDPVAQSDFLYFFVGYFIGGGLVLNGNVFSGHTGNAGALGSMPVPGPDGSRQLLDAASLSVLETMVEARGGSAGWLWEDPDLWELPEDTAAAWIEDAAQAMAHAIAASISLVDFDLVMIDGWLPSAFRTRLTDATRAALARMNLAGLNAPSIVEGTVGPDARTLGAASLPLSERYLIDSTAFLKQV</sequence>
<evidence type="ECO:0000256" key="1">
    <source>
        <dbReference type="ARBA" id="ARBA00006479"/>
    </source>
</evidence>
<dbReference type="SUPFAM" id="SSF53067">
    <property type="entry name" value="Actin-like ATPase domain"/>
    <property type="match status" value="1"/>
</dbReference>
<feature type="region of interest" description="Disordered" evidence="2">
    <location>
        <begin position="1"/>
        <end position="26"/>
    </location>
</feature>
<accession>X7F7B3</accession>
<dbReference type="PATRIC" id="fig|1449351.3.peg.3074"/>
<dbReference type="InterPro" id="IPR000600">
    <property type="entry name" value="ROK"/>
</dbReference>
<gene>
    <name evidence="3" type="ORF">RISW2_10105</name>
</gene>
<proteinExistence type="inferred from homology"/>
<dbReference type="InterPro" id="IPR036388">
    <property type="entry name" value="WH-like_DNA-bd_sf"/>
</dbReference>